<dbReference type="SUPFAM" id="SSF161098">
    <property type="entry name" value="MetI-like"/>
    <property type="match status" value="1"/>
</dbReference>
<keyword evidence="4 5" id="KW-0472">Membrane</keyword>
<feature type="transmembrane region" description="Helical" evidence="5">
    <location>
        <begin position="274"/>
        <end position="297"/>
    </location>
</feature>
<sequence>MELGRKVGHFFCLLKRKYVWLFFLAPAVAVLISIVVFPLAYSVILSFHDWNIIRAGGWSWAGINNYRTILFQDSYFRSSFKVTLFYLAGTVSVQFGLGLVVALILDQITRKIIGFLRTVLVLPITMTPVVVGIIWRLMYNPDLGMLNYFLSWFGFSPVNWTGMPGTALPSVMMADIWEWTPFVALILLAGLQSLPREPYEAALVDGASSWQTFCYITFPLLSPAMLVALLIRVMDSFKTFDLIFVLTQGGPGMSTEILNYYTYRYGFKFFHLGYASALSWVLLVVVTIICMILIRILQSRGIYAKRT</sequence>
<evidence type="ECO:0000256" key="3">
    <source>
        <dbReference type="ARBA" id="ARBA00022989"/>
    </source>
</evidence>
<evidence type="ECO:0000256" key="2">
    <source>
        <dbReference type="ARBA" id="ARBA00022692"/>
    </source>
</evidence>
<dbReference type="PANTHER" id="PTHR43759:SF1">
    <property type="entry name" value="GLUCOSE IMPORT SYSTEM PERMEASE PROTEIN GLCT"/>
    <property type="match status" value="1"/>
</dbReference>
<dbReference type="CDD" id="cd06261">
    <property type="entry name" value="TM_PBP2"/>
    <property type="match status" value="1"/>
</dbReference>
<dbReference type="InterPro" id="IPR035906">
    <property type="entry name" value="MetI-like_sf"/>
</dbReference>
<dbReference type="Gene3D" id="1.10.3720.10">
    <property type="entry name" value="MetI-like"/>
    <property type="match status" value="1"/>
</dbReference>
<dbReference type="GO" id="GO:0016020">
    <property type="term" value="C:membrane"/>
    <property type="evidence" value="ECO:0007669"/>
    <property type="project" value="UniProtKB-SubCell"/>
</dbReference>
<feature type="transmembrane region" description="Helical" evidence="5">
    <location>
        <begin position="210"/>
        <end position="231"/>
    </location>
</feature>
<comment type="subcellular location">
    <subcellularLocation>
        <location evidence="1">Membrane</location>
        <topology evidence="1">Multi-pass membrane protein</topology>
    </subcellularLocation>
</comment>
<accession>A0A0F9PRG8</accession>
<keyword evidence="3 5" id="KW-1133">Transmembrane helix</keyword>
<evidence type="ECO:0000259" key="6">
    <source>
        <dbReference type="PROSITE" id="PS50928"/>
    </source>
</evidence>
<dbReference type="Pfam" id="PF00528">
    <property type="entry name" value="BPD_transp_1"/>
    <property type="match status" value="1"/>
</dbReference>
<evidence type="ECO:0000256" key="1">
    <source>
        <dbReference type="ARBA" id="ARBA00004141"/>
    </source>
</evidence>
<feature type="transmembrane region" description="Helical" evidence="5">
    <location>
        <begin position="149"/>
        <end position="169"/>
    </location>
</feature>
<feature type="transmembrane region" description="Helical" evidence="5">
    <location>
        <begin position="84"/>
        <end position="105"/>
    </location>
</feature>
<dbReference type="PANTHER" id="PTHR43759">
    <property type="entry name" value="TREHALOSE TRANSPORT SYSTEM PERMEASE PROTEIN SUGA"/>
    <property type="match status" value="1"/>
</dbReference>
<name>A0A0F9PRG8_9ZZZZ</name>
<dbReference type="SUPFAM" id="SSF160964">
    <property type="entry name" value="MalF N-terminal region-like"/>
    <property type="match status" value="1"/>
</dbReference>
<evidence type="ECO:0000256" key="4">
    <source>
        <dbReference type="ARBA" id="ARBA00023136"/>
    </source>
</evidence>
<dbReference type="InterPro" id="IPR000515">
    <property type="entry name" value="MetI-like"/>
</dbReference>
<reference evidence="7" key="1">
    <citation type="journal article" date="2015" name="Nature">
        <title>Complex archaea that bridge the gap between prokaryotes and eukaryotes.</title>
        <authorList>
            <person name="Spang A."/>
            <person name="Saw J.H."/>
            <person name="Jorgensen S.L."/>
            <person name="Zaremba-Niedzwiedzka K."/>
            <person name="Martijn J."/>
            <person name="Lind A.E."/>
            <person name="van Eijk R."/>
            <person name="Schleper C."/>
            <person name="Guy L."/>
            <person name="Ettema T.J."/>
        </authorList>
    </citation>
    <scope>NUCLEOTIDE SEQUENCE</scope>
</reference>
<dbReference type="InterPro" id="IPR052730">
    <property type="entry name" value="Sugar_ABC_transporter"/>
</dbReference>
<gene>
    <name evidence="7" type="ORF">LCGC14_1105140</name>
</gene>
<dbReference type="AlphaFoldDB" id="A0A0F9PRG8"/>
<feature type="transmembrane region" description="Helical" evidence="5">
    <location>
        <begin position="243"/>
        <end position="262"/>
    </location>
</feature>
<proteinExistence type="predicted"/>
<dbReference type="PROSITE" id="PS50928">
    <property type="entry name" value="ABC_TM1"/>
    <property type="match status" value="1"/>
</dbReference>
<feature type="transmembrane region" description="Helical" evidence="5">
    <location>
        <begin position="20"/>
        <end position="41"/>
    </location>
</feature>
<comment type="caution">
    <text evidence="7">The sequence shown here is derived from an EMBL/GenBank/DDBJ whole genome shotgun (WGS) entry which is preliminary data.</text>
</comment>
<evidence type="ECO:0000313" key="7">
    <source>
        <dbReference type="EMBL" id="KKN03691.1"/>
    </source>
</evidence>
<feature type="transmembrane region" description="Helical" evidence="5">
    <location>
        <begin position="176"/>
        <end position="195"/>
    </location>
</feature>
<evidence type="ECO:0000256" key="5">
    <source>
        <dbReference type="SAM" id="Phobius"/>
    </source>
</evidence>
<keyword evidence="2 5" id="KW-0812">Transmembrane</keyword>
<protein>
    <recommendedName>
        <fullName evidence="6">ABC transmembrane type-1 domain-containing protein</fullName>
    </recommendedName>
</protein>
<organism evidence="7">
    <name type="scientific">marine sediment metagenome</name>
    <dbReference type="NCBI Taxonomy" id="412755"/>
    <lineage>
        <taxon>unclassified sequences</taxon>
        <taxon>metagenomes</taxon>
        <taxon>ecological metagenomes</taxon>
    </lineage>
</organism>
<feature type="domain" description="ABC transmembrane type-1" evidence="6">
    <location>
        <begin position="80"/>
        <end position="293"/>
    </location>
</feature>
<feature type="transmembrane region" description="Helical" evidence="5">
    <location>
        <begin position="112"/>
        <end position="137"/>
    </location>
</feature>
<dbReference type="GO" id="GO:0055085">
    <property type="term" value="P:transmembrane transport"/>
    <property type="evidence" value="ECO:0007669"/>
    <property type="project" value="InterPro"/>
</dbReference>
<dbReference type="EMBL" id="LAZR01005007">
    <property type="protein sequence ID" value="KKN03691.1"/>
    <property type="molecule type" value="Genomic_DNA"/>
</dbReference>